<dbReference type="Gene3D" id="1.20.1280.50">
    <property type="match status" value="1"/>
</dbReference>
<dbReference type="CDD" id="cd22160">
    <property type="entry name" value="F-box_AtFBL13-like"/>
    <property type="match status" value="1"/>
</dbReference>
<dbReference type="PANTHER" id="PTHR31900">
    <property type="entry name" value="F-BOX/RNI SUPERFAMILY PROTEIN-RELATED"/>
    <property type="match status" value="1"/>
</dbReference>
<dbReference type="Proteomes" id="UP000464620">
    <property type="component" value="Chromosome B09"/>
</dbReference>
<dbReference type="EMBL" id="CP031001">
    <property type="protein sequence ID" value="QHN75911.1"/>
    <property type="molecule type" value="Genomic_DNA"/>
</dbReference>
<dbReference type="Gene3D" id="3.80.10.10">
    <property type="entry name" value="Ribonuclease Inhibitor"/>
    <property type="match status" value="1"/>
</dbReference>
<name>A0A444XCH5_ARAHY</name>
<dbReference type="Proteomes" id="UP000289738">
    <property type="component" value="Chromosome B09"/>
</dbReference>
<dbReference type="InterPro" id="IPR036047">
    <property type="entry name" value="F-box-like_dom_sf"/>
</dbReference>
<dbReference type="PANTHER" id="PTHR31900:SF34">
    <property type="entry name" value="EMB|CAB62440.1-RELATED"/>
    <property type="match status" value="1"/>
</dbReference>
<dbReference type="Pfam" id="PF08387">
    <property type="entry name" value="FBD"/>
    <property type="match status" value="1"/>
</dbReference>
<dbReference type="EMBL" id="SDMP01000019">
    <property type="protein sequence ID" value="RYQ87431.1"/>
    <property type="molecule type" value="Genomic_DNA"/>
</dbReference>
<accession>A0A444XCH5</accession>
<dbReference type="SUPFAM" id="SSF81383">
    <property type="entry name" value="F-box domain"/>
    <property type="match status" value="1"/>
</dbReference>
<keyword evidence="4" id="KW-1185">Reference proteome</keyword>
<reference evidence="2 5" key="2">
    <citation type="submission" date="2020-01" db="EMBL/GenBank/DDBJ databases">
        <title>Genome sequence of Arachis hypogaea, cultivar Shitouqi.</title>
        <authorList>
            <person name="Zhuang W."/>
            <person name="Chen H."/>
            <person name="Varshney R."/>
            <person name="Wang D."/>
            <person name="Ming R."/>
        </authorList>
    </citation>
    <scope>NUCLEOTIDE SEQUENCE [LARGE SCALE GENOMIC DNA]</scope>
    <source>
        <tissue evidence="2">Young leaf</tissue>
    </source>
</reference>
<evidence type="ECO:0000313" key="5">
    <source>
        <dbReference type="Proteomes" id="UP000464620"/>
    </source>
</evidence>
<evidence type="ECO:0000313" key="2">
    <source>
        <dbReference type="EMBL" id="QHN75911.1"/>
    </source>
</evidence>
<gene>
    <name evidence="3" type="ORF">Ahy_B09g094949</name>
    <name evidence="2" type="ORF">DS421_19g639450</name>
</gene>
<dbReference type="SMART" id="SM00256">
    <property type="entry name" value="FBOX"/>
    <property type="match status" value="1"/>
</dbReference>
<dbReference type="AlphaFoldDB" id="A0A444XCH5"/>
<dbReference type="InterPro" id="IPR053781">
    <property type="entry name" value="F-box_AtFBL13-like"/>
</dbReference>
<evidence type="ECO:0000259" key="1">
    <source>
        <dbReference type="PROSITE" id="PS50181"/>
    </source>
</evidence>
<reference evidence="3 4" key="1">
    <citation type="submission" date="2019-01" db="EMBL/GenBank/DDBJ databases">
        <title>Sequencing of cultivated peanut Arachis hypogaea provides insights into genome evolution and oil improvement.</title>
        <authorList>
            <person name="Chen X."/>
        </authorList>
    </citation>
    <scope>NUCLEOTIDE SEQUENCE [LARGE SCALE GENOMIC DNA]</scope>
    <source>
        <strain evidence="4">cv. Fuhuasheng</strain>
        <strain evidence="3">GDAAS-fuhuasheng2018</strain>
        <tissue evidence="3">Leaves</tissue>
    </source>
</reference>
<protein>
    <submittedName>
        <fullName evidence="2">FBD-associated F-box protein</fullName>
    </submittedName>
</protein>
<dbReference type="InterPro" id="IPR001810">
    <property type="entry name" value="F-box_dom"/>
</dbReference>
<dbReference type="InterPro" id="IPR050232">
    <property type="entry name" value="FBL13/AtMIF1-like"/>
</dbReference>
<dbReference type="SUPFAM" id="SSF52058">
    <property type="entry name" value="L domain-like"/>
    <property type="match status" value="1"/>
</dbReference>
<organism evidence="3 4">
    <name type="scientific">Arachis hypogaea</name>
    <name type="common">Peanut</name>
    <dbReference type="NCBI Taxonomy" id="3818"/>
    <lineage>
        <taxon>Eukaryota</taxon>
        <taxon>Viridiplantae</taxon>
        <taxon>Streptophyta</taxon>
        <taxon>Embryophyta</taxon>
        <taxon>Tracheophyta</taxon>
        <taxon>Spermatophyta</taxon>
        <taxon>Magnoliopsida</taxon>
        <taxon>eudicotyledons</taxon>
        <taxon>Gunneridae</taxon>
        <taxon>Pentapetalae</taxon>
        <taxon>rosids</taxon>
        <taxon>fabids</taxon>
        <taxon>Fabales</taxon>
        <taxon>Fabaceae</taxon>
        <taxon>Papilionoideae</taxon>
        <taxon>50 kb inversion clade</taxon>
        <taxon>dalbergioids sensu lato</taxon>
        <taxon>Dalbergieae</taxon>
        <taxon>Pterocarpus clade</taxon>
        <taxon>Arachis</taxon>
    </lineage>
</organism>
<feature type="domain" description="F-box" evidence="1">
    <location>
        <begin position="18"/>
        <end position="74"/>
    </location>
</feature>
<proteinExistence type="predicted"/>
<dbReference type="InterPro" id="IPR006566">
    <property type="entry name" value="FBD"/>
</dbReference>
<evidence type="ECO:0000313" key="3">
    <source>
        <dbReference type="EMBL" id="RYQ87431.1"/>
    </source>
</evidence>
<dbReference type="InterPro" id="IPR032675">
    <property type="entry name" value="LRR_dom_sf"/>
</dbReference>
<dbReference type="Pfam" id="PF00646">
    <property type="entry name" value="F-box"/>
    <property type="match status" value="1"/>
</dbReference>
<dbReference type="STRING" id="3818.A0A444XCH5"/>
<evidence type="ECO:0000313" key="4">
    <source>
        <dbReference type="Proteomes" id="UP000289738"/>
    </source>
</evidence>
<sequence length="446" mass="50777">MVEPPWQPKQLRLENNNTDRISALPNTVLCYILSFVPTKTAVRTSVLSPRWRHVWKDVKTLHFSDDSHELFDETGESFKRFSIFVNNVFNLHNDPRDIHALRLSCGHSNNDPLNASSVAAWVRAAIGPNLEEFHLTLFCNDARGFVVPHNILSCSKLVTLSLSGGVHLLPKQPLTVDLVSLKILSLDIDDVDWIDGILSKCPQIETLSACFTLRQPVRVCLPLTLKKLKFAIKNQVAAAIEIHAQGLTYISIAHAANRFSYRVSEMNNLREVSLNMYATHEPIDVLIRILIAVRRTEILALHRFTTKWLLRAQVPVFPDFHHLIRLEVVLPWFNSSFLMSLLSKCHKLQELKIEIDEELPIVSQSWMKPRRDLPCLASYLSCFHFVGYRGIHDESKIVGYILERGLLLSTIIIDLEKSLDDDSKNDVLMKLLAMPRGSPLCEINIC</sequence>
<dbReference type="PROSITE" id="PS50181">
    <property type="entry name" value="FBOX"/>
    <property type="match status" value="1"/>
</dbReference>
<dbReference type="SMART" id="SM00579">
    <property type="entry name" value="FBD"/>
    <property type="match status" value="1"/>
</dbReference>